<protein>
    <submittedName>
        <fullName evidence="1">Uncharacterized protein</fullName>
    </submittedName>
</protein>
<sequence length="294" mass="33783">MARGRRNAHEEDPALTGKLKHSFNAVQDLVKEIKPIGLSERAERYLRKAPYDDLVMLYYDEYDVADPKKIKQITTNKHGVVKLLNCFDRDCEVPCSFKFGENFIESTPAKFAGIIGMKRIGSKKGQKLIERFNLNKLDENILYNKYFSDIKERPHSTAVSKKKIIETIIELMKKKKKRTKIDDEHIVCLIGFYLCCVLFFGDKNASAVNVKYLSIVETYETVRKVSWPDLVLENLFEEILKNAECPSNILFAKHTPAGLIAKVTNHEQQIPRVGRWDVQVISDFIDGANMTEFS</sequence>
<comment type="caution">
    <text evidence="1">The sequence shown here is derived from an EMBL/GenBank/DDBJ whole genome shotgun (WGS) entry which is preliminary data.</text>
</comment>
<feature type="non-terminal residue" evidence="1">
    <location>
        <position position="294"/>
    </location>
</feature>
<dbReference type="EMBL" id="JAJJMB010013238">
    <property type="protein sequence ID" value="KAI3869758.1"/>
    <property type="molecule type" value="Genomic_DNA"/>
</dbReference>
<organism evidence="1 2">
    <name type="scientific">Papaver atlanticum</name>
    <dbReference type="NCBI Taxonomy" id="357466"/>
    <lineage>
        <taxon>Eukaryota</taxon>
        <taxon>Viridiplantae</taxon>
        <taxon>Streptophyta</taxon>
        <taxon>Embryophyta</taxon>
        <taxon>Tracheophyta</taxon>
        <taxon>Spermatophyta</taxon>
        <taxon>Magnoliopsida</taxon>
        <taxon>Ranunculales</taxon>
        <taxon>Papaveraceae</taxon>
        <taxon>Papaveroideae</taxon>
        <taxon>Papaver</taxon>
    </lineage>
</organism>
<reference evidence="1" key="1">
    <citation type="submission" date="2022-04" db="EMBL/GenBank/DDBJ databases">
        <title>A functionally conserved STORR gene fusion in Papaver species that diverged 16.8 million years ago.</title>
        <authorList>
            <person name="Catania T."/>
        </authorList>
    </citation>
    <scope>NUCLEOTIDE SEQUENCE</scope>
    <source>
        <strain evidence="1">S-188037</strain>
    </source>
</reference>
<accession>A0AAD4XA66</accession>
<gene>
    <name evidence="1" type="ORF">MKW98_030939</name>
</gene>
<keyword evidence="2" id="KW-1185">Reference proteome</keyword>
<dbReference type="AlphaFoldDB" id="A0AAD4XA66"/>
<dbReference type="Proteomes" id="UP001202328">
    <property type="component" value="Unassembled WGS sequence"/>
</dbReference>
<proteinExistence type="predicted"/>
<evidence type="ECO:0000313" key="1">
    <source>
        <dbReference type="EMBL" id="KAI3869758.1"/>
    </source>
</evidence>
<name>A0AAD4XA66_9MAGN</name>
<evidence type="ECO:0000313" key="2">
    <source>
        <dbReference type="Proteomes" id="UP001202328"/>
    </source>
</evidence>